<feature type="domain" description="H-type lectin" evidence="2">
    <location>
        <begin position="52"/>
        <end position="116"/>
    </location>
</feature>
<proteinExistence type="predicted"/>
<dbReference type="Proteomes" id="UP000688137">
    <property type="component" value="Unassembled WGS sequence"/>
</dbReference>
<evidence type="ECO:0000313" key="4">
    <source>
        <dbReference type="Proteomes" id="UP000688137"/>
    </source>
</evidence>
<reference evidence="3" key="1">
    <citation type="submission" date="2021-01" db="EMBL/GenBank/DDBJ databases">
        <authorList>
            <consortium name="Genoscope - CEA"/>
            <person name="William W."/>
        </authorList>
    </citation>
    <scope>NUCLEOTIDE SEQUENCE</scope>
</reference>
<keyword evidence="1" id="KW-0732">Signal</keyword>
<feature type="chain" id="PRO_5035815254" description="H-type lectin domain-containing protein" evidence="1">
    <location>
        <begin position="16"/>
        <end position="415"/>
    </location>
</feature>
<name>A0A8S1KXS6_PARPR</name>
<protein>
    <recommendedName>
        <fullName evidence="2">H-type lectin domain-containing protein</fullName>
    </recommendedName>
</protein>
<dbReference type="OMA" id="CDRKMSF"/>
<dbReference type="GO" id="GO:0030246">
    <property type="term" value="F:carbohydrate binding"/>
    <property type="evidence" value="ECO:0007669"/>
    <property type="project" value="InterPro"/>
</dbReference>
<evidence type="ECO:0000313" key="3">
    <source>
        <dbReference type="EMBL" id="CAD8060289.1"/>
    </source>
</evidence>
<organism evidence="3 4">
    <name type="scientific">Paramecium primaurelia</name>
    <dbReference type="NCBI Taxonomy" id="5886"/>
    <lineage>
        <taxon>Eukaryota</taxon>
        <taxon>Sar</taxon>
        <taxon>Alveolata</taxon>
        <taxon>Ciliophora</taxon>
        <taxon>Intramacronucleata</taxon>
        <taxon>Oligohymenophorea</taxon>
        <taxon>Peniculida</taxon>
        <taxon>Parameciidae</taxon>
        <taxon>Paramecium</taxon>
    </lineage>
</organism>
<accession>A0A8S1KXS6</accession>
<dbReference type="EMBL" id="CAJJDM010000029">
    <property type="protein sequence ID" value="CAD8060289.1"/>
    <property type="molecule type" value="Genomic_DNA"/>
</dbReference>
<gene>
    <name evidence="3" type="ORF">PPRIM_AZ9-3.1.T0300060</name>
</gene>
<dbReference type="GO" id="GO:0007155">
    <property type="term" value="P:cell adhesion"/>
    <property type="evidence" value="ECO:0007669"/>
    <property type="project" value="InterPro"/>
</dbReference>
<sequence length="415" mass="46820">MKYLVLSVCALSVLGFIKPQYDSGIDQSLHWAQTPYHPLQQSVEVGRSFQTLVKFNKPFKSTPTVILAPIKYDFGDTLPQGFDIQLSAVNTVGFTITYVALSPATIFGFDVSWAAILDSNIYTYELQTNNLPVVKSNKEGNSRIQPLEVIFPENWSLKTAPNVAIYILGLKMVEAWPKINVYMGAITKTSAQFKIFVGQKGTIEFLRVNMIIGEKDTLLVGTITHKTKGGSDPLNSINPESERVKLYEEQITDEVFLKTPRYTLYGISGLYYNYGAFCRFLTKNYLLVKDKISVEIGTWQNSQLLEGAIQWFVYVPKPDAGVTDPDCAQVWESCNYQGDSFTVCDRKMSFPKDGWNKPVKSFKVPDGKVLKVYNEENLKGLSIRIEKDLPCMEVPKFSFLQLVGSLGDDKFWEND</sequence>
<evidence type="ECO:0000259" key="2">
    <source>
        <dbReference type="Pfam" id="PF09458"/>
    </source>
</evidence>
<feature type="signal peptide" evidence="1">
    <location>
        <begin position="1"/>
        <end position="15"/>
    </location>
</feature>
<evidence type="ECO:0000256" key="1">
    <source>
        <dbReference type="SAM" id="SignalP"/>
    </source>
</evidence>
<keyword evidence="4" id="KW-1185">Reference proteome</keyword>
<comment type="caution">
    <text evidence="3">The sequence shown here is derived from an EMBL/GenBank/DDBJ whole genome shotgun (WGS) entry which is preliminary data.</text>
</comment>
<dbReference type="InterPro" id="IPR019019">
    <property type="entry name" value="H-type_lectin_domain"/>
</dbReference>
<dbReference type="Pfam" id="PF09458">
    <property type="entry name" value="H_lectin"/>
    <property type="match status" value="1"/>
</dbReference>
<dbReference type="AlphaFoldDB" id="A0A8S1KXS6"/>